<sequence length="192" mass="22383">MARSFSEDEKKRIGQNLIIECEKSWASYGYKKTNIDQLCGKVGISKGAFYLFFDSKEWLFCSVLDTIQERMMCLIAATMTEKVSKQSISQMLKKLYLEYDKTNILTQRNNPDFIAFLNRAPEEWKQKSRIISDDFIMNKLFDSQLQLKMEKQKAVGIFNALLSIVTNKETIGYDHFEVFSTLLDSVIDKIYE</sequence>
<dbReference type="EMBL" id="JAFREM010000025">
    <property type="protein sequence ID" value="MBO1307663.1"/>
    <property type="molecule type" value="Genomic_DNA"/>
</dbReference>
<proteinExistence type="predicted"/>
<feature type="domain" description="HTH tetR-type" evidence="3">
    <location>
        <begin position="11"/>
        <end position="71"/>
    </location>
</feature>
<evidence type="ECO:0000256" key="1">
    <source>
        <dbReference type="ARBA" id="ARBA00023125"/>
    </source>
</evidence>
<dbReference type="PROSITE" id="PS50977">
    <property type="entry name" value="HTH_TETR_2"/>
    <property type="match status" value="1"/>
</dbReference>
<dbReference type="Pfam" id="PF00440">
    <property type="entry name" value="TetR_N"/>
    <property type="match status" value="1"/>
</dbReference>
<dbReference type="SUPFAM" id="SSF46689">
    <property type="entry name" value="Homeodomain-like"/>
    <property type="match status" value="1"/>
</dbReference>
<dbReference type="Proteomes" id="UP000664601">
    <property type="component" value="Unassembled WGS sequence"/>
</dbReference>
<dbReference type="PANTHER" id="PTHR43479">
    <property type="entry name" value="ACREF/ENVCD OPERON REPRESSOR-RELATED"/>
    <property type="match status" value="1"/>
</dbReference>
<reference evidence="4 5" key="1">
    <citation type="submission" date="2021-03" db="EMBL/GenBank/DDBJ databases">
        <title>Enterococcal diversity collection.</title>
        <authorList>
            <person name="Gilmore M.S."/>
            <person name="Schwartzman J."/>
            <person name="Van Tyne D."/>
            <person name="Martin M."/>
            <person name="Earl A.M."/>
            <person name="Manson A.L."/>
            <person name="Straub T."/>
            <person name="Salamzade R."/>
            <person name="Saavedra J."/>
            <person name="Lebreton F."/>
            <person name="Prichula J."/>
            <person name="Schaufler K."/>
            <person name="Gaca A."/>
            <person name="Sgardioli B."/>
            <person name="Wagenaar J."/>
            <person name="Strong T."/>
        </authorList>
    </citation>
    <scope>NUCLEOTIDE SEQUENCE [LARGE SCALE GENOMIC DNA]</scope>
    <source>
        <strain evidence="4 5">669A</strain>
    </source>
</reference>
<organism evidence="4 5">
    <name type="scientific">Candidatus Enterococcus moelleringii</name>
    <dbReference type="NCBI Taxonomy" id="2815325"/>
    <lineage>
        <taxon>Bacteria</taxon>
        <taxon>Bacillati</taxon>
        <taxon>Bacillota</taxon>
        <taxon>Bacilli</taxon>
        <taxon>Lactobacillales</taxon>
        <taxon>Enterococcaceae</taxon>
        <taxon>Enterococcus</taxon>
    </lineage>
</organism>
<evidence type="ECO:0000313" key="5">
    <source>
        <dbReference type="Proteomes" id="UP000664601"/>
    </source>
</evidence>
<evidence type="ECO:0000256" key="2">
    <source>
        <dbReference type="PROSITE-ProRule" id="PRU00335"/>
    </source>
</evidence>
<dbReference type="InterPro" id="IPR001647">
    <property type="entry name" value="HTH_TetR"/>
</dbReference>
<comment type="caution">
    <text evidence="4">The sequence shown here is derived from an EMBL/GenBank/DDBJ whole genome shotgun (WGS) entry which is preliminary data.</text>
</comment>
<evidence type="ECO:0000259" key="3">
    <source>
        <dbReference type="PROSITE" id="PS50977"/>
    </source>
</evidence>
<evidence type="ECO:0000313" key="4">
    <source>
        <dbReference type="EMBL" id="MBO1307663.1"/>
    </source>
</evidence>
<dbReference type="InterPro" id="IPR009057">
    <property type="entry name" value="Homeodomain-like_sf"/>
</dbReference>
<keyword evidence="1 2" id="KW-0238">DNA-binding</keyword>
<protein>
    <submittedName>
        <fullName evidence="4">TetR/AcrR family transcriptional regulator</fullName>
    </submittedName>
</protein>
<dbReference type="RefSeq" id="WP_207674655.1">
    <property type="nucleotide sequence ID" value="NZ_JAFREM010000025.1"/>
</dbReference>
<dbReference type="InterPro" id="IPR050624">
    <property type="entry name" value="HTH-type_Tx_Regulator"/>
</dbReference>
<dbReference type="PANTHER" id="PTHR43479:SF11">
    <property type="entry name" value="ACREF_ENVCD OPERON REPRESSOR-RELATED"/>
    <property type="match status" value="1"/>
</dbReference>
<accession>A0ABS3LDF7</accession>
<feature type="DNA-binding region" description="H-T-H motif" evidence="2">
    <location>
        <begin position="34"/>
        <end position="53"/>
    </location>
</feature>
<gene>
    <name evidence="4" type="ORF">JZO70_15915</name>
</gene>
<dbReference type="Gene3D" id="1.10.357.10">
    <property type="entry name" value="Tetracycline Repressor, domain 2"/>
    <property type="match status" value="1"/>
</dbReference>
<keyword evidence="5" id="KW-1185">Reference proteome</keyword>
<name>A0ABS3LDF7_9ENTE</name>